<evidence type="ECO:0000313" key="2">
    <source>
        <dbReference type="EMBL" id="KAJ8883336.1"/>
    </source>
</evidence>
<keyword evidence="3" id="KW-1185">Reference proteome</keyword>
<accession>A0ABQ9HG93</accession>
<evidence type="ECO:0000256" key="1">
    <source>
        <dbReference type="SAM" id="MobiDB-lite"/>
    </source>
</evidence>
<dbReference type="EMBL" id="JARBHB010000005">
    <property type="protein sequence ID" value="KAJ8883336.1"/>
    <property type="molecule type" value="Genomic_DNA"/>
</dbReference>
<proteinExistence type="predicted"/>
<dbReference type="Proteomes" id="UP001159363">
    <property type="component" value="Chromosome 4"/>
</dbReference>
<evidence type="ECO:0000313" key="3">
    <source>
        <dbReference type="Proteomes" id="UP001159363"/>
    </source>
</evidence>
<reference evidence="2 3" key="1">
    <citation type="submission" date="2023-02" db="EMBL/GenBank/DDBJ databases">
        <title>LHISI_Scaffold_Assembly.</title>
        <authorList>
            <person name="Stuart O.P."/>
            <person name="Cleave R."/>
            <person name="Magrath M.J.L."/>
            <person name="Mikheyev A.S."/>
        </authorList>
    </citation>
    <scope>NUCLEOTIDE SEQUENCE [LARGE SCALE GENOMIC DNA]</scope>
    <source>
        <strain evidence="2">Daus_M_001</strain>
        <tissue evidence="2">Leg muscle</tissue>
    </source>
</reference>
<protein>
    <submittedName>
        <fullName evidence="2">Uncharacterized protein</fullName>
    </submittedName>
</protein>
<feature type="region of interest" description="Disordered" evidence="1">
    <location>
        <begin position="408"/>
        <end position="435"/>
    </location>
</feature>
<name>A0ABQ9HG93_9NEOP</name>
<organism evidence="2 3">
    <name type="scientific">Dryococelus australis</name>
    <dbReference type="NCBI Taxonomy" id="614101"/>
    <lineage>
        <taxon>Eukaryota</taxon>
        <taxon>Metazoa</taxon>
        <taxon>Ecdysozoa</taxon>
        <taxon>Arthropoda</taxon>
        <taxon>Hexapoda</taxon>
        <taxon>Insecta</taxon>
        <taxon>Pterygota</taxon>
        <taxon>Neoptera</taxon>
        <taxon>Polyneoptera</taxon>
        <taxon>Phasmatodea</taxon>
        <taxon>Verophasmatodea</taxon>
        <taxon>Anareolatae</taxon>
        <taxon>Phasmatidae</taxon>
        <taxon>Eurycanthinae</taxon>
        <taxon>Dryococelus</taxon>
    </lineage>
</organism>
<gene>
    <name evidence="2" type="ORF">PR048_015179</name>
</gene>
<sequence length="435" mass="48768">MLEFLNGVTYKSGGKRKAGYSLKQTSHDARRVAILREMPTLHGNFLHKFLCKAHLARNEDIERVLFSSCKAMQVAILLVLLAFSYEILHVIHLASCDPCIREQPSVEKTVLEPGHFFRLPSHEYYVPVRCMLAPRFATQTKLSRVIETLRTRIDRFRKAVANHWLAQLRKMCGPAANRNLGSSRLQRRCGLFDQAKPFRLLATRGKPKTLVDSASVRGRFFSCRSRPCAAPILGITEYLRSRGGVVVRLLASRLDKSGSIPCGDAPGFSHVEIVLDDAAGRRVFSGISRFPRCCIPVPLYTHLASLPSSALKTSMFGATQISSLTSVTSAPSPKKFPHHFRSPSGKLDRTVVERASRLASPRCQHHASLSPCYRLSQERSHVLSPLMFPSFPGYKTLGWRSHQTTCGGRGYSPHDKQEWSAFPPQDIHSPNQWIR</sequence>
<comment type="caution">
    <text evidence="2">The sequence shown here is derived from an EMBL/GenBank/DDBJ whole genome shotgun (WGS) entry which is preliminary data.</text>
</comment>